<organism evidence="3">
    <name type="scientific">uncultured spirochete</name>
    <dbReference type="NCBI Taxonomy" id="156406"/>
    <lineage>
        <taxon>Bacteria</taxon>
        <taxon>Pseudomonadati</taxon>
        <taxon>Spirochaetota</taxon>
        <taxon>Spirochaetia</taxon>
        <taxon>Spirochaetales</taxon>
        <taxon>environmental samples</taxon>
    </lineage>
</organism>
<dbReference type="SUPFAM" id="SSF56601">
    <property type="entry name" value="beta-lactamase/transpeptidase-like"/>
    <property type="match status" value="1"/>
</dbReference>
<dbReference type="GO" id="GO:0016787">
    <property type="term" value="F:hydrolase activity"/>
    <property type="evidence" value="ECO:0007669"/>
    <property type="project" value="UniProtKB-KW"/>
</dbReference>
<accession>A0A3P3XHH5</accession>
<dbReference type="Gene3D" id="3.40.710.10">
    <property type="entry name" value="DD-peptidase/beta-lactamase superfamily"/>
    <property type="match status" value="1"/>
</dbReference>
<name>A0A3P3XHH5_9SPIR</name>
<proteinExistence type="predicted"/>
<dbReference type="PANTHER" id="PTHR43283:SF11">
    <property type="entry name" value="BETA-LACTAMASE-RELATED DOMAIN-CONTAINING PROTEIN"/>
    <property type="match status" value="1"/>
</dbReference>
<dbReference type="Pfam" id="PF00144">
    <property type="entry name" value="Beta-lactamase"/>
    <property type="match status" value="1"/>
</dbReference>
<gene>
    <name evidence="3" type="ORF">SPIROBIBN47_210119</name>
</gene>
<dbReference type="PANTHER" id="PTHR43283">
    <property type="entry name" value="BETA-LACTAMASE-RELATED"/>
    <property type="match status" value="1"/>
</dbReference>
<dbReference type="AlphaFoldDB" id="A0A3P3XHH5"/>
<dbReference type="EMBL" id="FWDM01000014">
    <property type="protein sequence ID" value="SLM11902.1"/>
    <property type="molecule type" value="Genomic_DNA"/>
</dbReference>
<sequence length="411" mass="44415">MRSTVSSMSNEIQRLTIDAIEHQWFAGAVIRLEQEGEVLYEGAFGSAIKTAQLQAPMSATTQFDIASLTKLFTTTAILKLVSEGRLDLDAPLVTVADGKLAVLLGAEESGSNRRVADVLEKVSTRALLTHSSGIHYWYPFYAARESIKASARSIAGSPAGSPVENPAASPAGEPYSAFDSIFETVLARFPLQHTTIYSDINFMLAGFIVETVSGLPLHEAIPKLVCVPLGLERCAYLKDASSARNAFEAGGDSTYAATEFGNRIEMKMVADLGLHFSGWRSIDQPIVSAPNDGNCHYFFHGVAGHAGIFTTARDLCRLGNLYAGVDNANYIADDLLEEAVTDHGNGRGLGFQFGPRYPQGCGHTGFTGAYLFVSRNRHLSLSILTNRLHVPEPRDIDPFRKAIAELAIITI</sequence>
<reference evidence="3" key="1">
    <citation type="submission" date="2017-02" db="EMBL/GenBank/DDBJ databases">
        <authorList>
            <person name="Regsiter A."/>
            <person name="William W."/>
        </authorList>
    </citation>
    <scope>NUCLEOTIDE SEQUENCE</scope>
    <source>
        <strain evidence="3">Bib</strain>
    </source>
</reference>
<dbReference type="InterPro" id="IPR050789">
    <property type="entry name" value="Diverse_Enzym_Activities"/>
</dbReference>
<feature type="domain" description="Beta-lactamase-related" evidence="2">
    <location>
        <begin position="17"/>
        <end position="402"/>
    </location>
</feature>
<keyword evidence="1" id="KW-0378">Hydrolase</keyword>
<evidence type="ECO:0000256" key="1">
    <source>
        <dbReference type="ARBA" id="ARBA00022801"/>
    </source>
</evidence>
<dbReference type="InterPro" id="IPR001466">
    <property type="entry name" value="Beta-lactam-related"/>
</dbReference>
<evidence type="ECO:0000313" key="3">
    <source>
        <dbReference type="EMBL" id="SLM11902.1"/>
    </source>
</evidence>
<protein>
    <submittedName>
        <fullName evidence="3">Putative Beta-lactamase</fullName>
    </submittedName>
</protein>
<dbReference type="InterPro" id="IPR012338">
    <property type="entry name" value="Beta-lactam/transpept-like"/>
</dbReference>
<evidence type="ECO:0000259" key="2">
    <source>
        <dbReference type="Pfam" id="PF00144"/>
    </source>
</evidence>